<dbReference type="EMBL" id="JAESVG020000007">
    <property type="protein sequence ID" value="KAG8625623.1"/>
    <property type="molecule type" value="Genomic_DNA"/>
</dbReference>
<sequence>MRFQLFLCSCLLARVYSAPGRRSLGGGDELYLQRQPYEWFGWRSLARAMLIEIVDVEVETSRRPAASNNAVSPTTCHQQRRPLDAPPYWPSSNDEDDSNLPTKTEQRHATPGPCTTRCLPGTNSDCLTSCAPAKQHQTPTSTMDKPTQTTDEMVSLPTVVTTPQSSSPQDDLDLAYQPMPGMQQVLRSPTKTAGVMTTMNRT</sequence>
<reference evidence="3" key="1">
    <citation type="submission" date="2021-07" db="EMBL/GenBank/DDBJ databases">
        <title>Elsinoe batatas strain:CRI-CJ2 Genome sequencing and assembly.</title>
        <authorList>
            <person name="Huang L."/>
        </authorList>
    </citation>
    <scope>NUCLEOTIDE SEQUENCE</scope>
    <source>
        <strain evidence="3">CRI-CJ2</strain>
    </source>
</reference>
<proteinExistence type="predicted"/>
<dbReference type="AlphaFoldDB" id="A0A8K0KZU7"/>
<keyword evidence="2" id="KW-0732">Signal</keyword>
<organism evidence="3 4">
    <name type="scientific">Elsinoe batatas</name>
    <dbReference type="NCBI Taxonomy" id="2601811"/>
    <lineage>
        <taxon>Eukaryota</taxon>
        <taxon>Fungi</taxon>
        <taxon>Dikarya</taxon>
        <taxon>Ascomycota</taxon>
        <taxon>Pezizomycotina</taxon>
        <taxon>Dothideomycetes</taxon>
        <taxon>Dothideomycetidae</taxon>
        <taxon>Myriangiales</taxon>
        <taxon>Elsinoaceae</taxon>
        <taxon>Elsinoe</taxon>
    </lineage>
</organism>
<feature type="chain" id="PRO_5035458849" description="Secreted protein" evidence="2">
    <location>
        <begin position="18"/>
        <end position="202"/>
    </location>
</feature>
<feature type="compositionally biased region" description="Polar residues" evidence="1">
    <location>
        <begin position="66"/>
        <end position="77"/>
    </location>
</feature>
<dbReference type="OrthoDB" id="10310613at2759"/>
<comment type="caution">
    <text evidence="3">The sequence shown here is derived from an EMBL/GenBank/DDBJ whole genome shotgun (WGS) entry which is preliminary data.</text>
</comment>
<evidence type="ECO:0000313" key="3">
    <source>
        <dbReference type="EMBL" id="KAG8625623.1"/>
    </source>
</evidence>
<evidence type="ECO:0008006" key="5">
    <source>
        <dbReference type="Google" id="ProtNLM"/>
    </source>
</evidence>
<accession>A0A8K0KZU7</accession>
<evidence type="ECO:0000313" key="4">
    <source>
        <dbReference type="Proteomes" id="UP000809789"/>
    </source>
</evidence>
<feature type="signal peptide" evidence="2">
    <location>
        <begin position="1"/>
        <end position="17"/>
    </location>
</feature>
<evidence type="ECO:0000256" key="1">
    <source>
        <dbReference type="SAM" id="MobiDB-lite"/>
    </source>
</evidence>
<feature type="region of interest" description="Disordered" evidence="1">
    <location>
        <begin position="61"/>
        <end position="115"/>
    </location>
</feature>
<protein>
    <recommendedName>
        <fullName evidence="5">Secreted protein</fullName>
    </recommendedName>
</protein>
<evidence type="ECO:0000256" key="2">
    <source>
        <dbReference type="SAM" id="SignalP"/>
    </source>
</evidence>
<name>A0A8K0KZU7_9PEZI</name>
<gene>
    <name evidence="3" type="ORF">KVT40_006024</name>
</gene>
<dbReference type="Proteomes" id="UP000809789">
    <property type="component" value="Unassembled WGS sequence"/>
</dbReference>
<keyword evidence="4" id="KW-1185">Reference proteome</keyword>